<proteinExistence type="predicted"/>
<dbReference type="STRING" id="676599.ARC20_13305"/>
<feature type="signal peptide" evidence="1">
    <location>
        <begin position="1"/>
        <end position="21"/>
    </location>
</feature>
<protein>
    <recommendedName>
        <fullName evidence="4">SnoaL-like domain-containing protein</fullName>
    </recommendedName>
</protein>
<keyword evidence="3" id="KW-1185">Reference proteome</keyword>
<dbReference type="AlphaFoldDB" id="A0A0R0A4X6"/>
<dbReference type="Proteomes" id="UP000051802">
    <property type="component" value="Unassembled WGS sequence"/>
</dbReference>
<dbReference type="EMBL" id="LLXU01000101">
    <property type="protein sequence ID" value="KRG40085.1"/>
    <property type="molecule type" value="Genomic_DNA"/>
</dbReference>
<keyword evidence="1" id="KW-0732">Signal</keyword>
<dbReference type="RefSeq" id="WP_057647948.1">
    <property type="nucleotide sequence ID" value="NZ_LLXU01000101.1"/>
</dbReference>
<dbReference type="OrthoDB" id="7573500at2"/>
<organism evidence="2 3">
    <name type="scientific">Stenotrophomonas panacihumi</name>
    <dbReference type="NCBI Taxonomy" id="676599"/>
    <lineage>
        <taxon>Bacteria</taxon>
        <taxon>Pseudomonadati</taxon>
        <taxon>Pseudomonadota</taxon>
        <taxon>Gammaproteobacteria</taxon>
        <taxon>Lysobacterales</taxon>
        <taxon>Lysobacteraceae</taxon>
        <taxon>Stenotrophomonas</taxon>
    </lineage>
</organism>
<evidence type="ECO:0000313" key="3">
    <source>
        <dbReference type="Proteomes" id="UP000051802"/>
    </source>
</evidence>
<evidence type="ECO:0008006" key="4">
    <source>
        <dbReference type="Google" id="ProtNLM"/>
    </source>
</evidence>
<gene>
    <name evidence="2" type="ORF">ARC20_13305</name>
</gene>
<comment type="caution">
    <text evidence="2">The sequence shown here is derived from an EMBL/GenBank/DDBJ whole genome shotgun (WGS) entry which is preliminary data.</text>
</comment>
<feature type="chain" id="PRO_5006390265" description="SnoaL-like domain-containing protein" evidence="1">
    <location>
        <begin position="22"/>
        <end position="162"/>
    </location>
</feature>
<sequence length="162" mass="17951">MKTHAWMMGAWLALAAIPTMAATPRCDLPEELGMREIDELLSRRAVDLVRRAADPMDRLTGLVAPSAPFDLGGGDVGRPLGKGTRGARELVRLMHADSYRYLGWGYMNTPRDGCARYEINVEFTDSSTQTLSLMTFQFEAGVIVEAKGWQRSFQSGPLQISR</sequence>
<accession>A0A0R0A4X6</accession>
<reference evidence="2 3" key="1">
    <citation type="submission" date="2015-10" db="EMBL/GenBank/DDBJ databases">
        <title>Genome sequencing and analysis of members of genus Stenotrophomonas.</title>
        <authorList>
            <person name="Patil P.P."/>
            <person name="Midha S."/>
            <person name="Patil P.B."/>
        </authorList>
    </citation>
    <scope>NUCLEOTIDE SEQUENCE [LARGE SCALE GENOMIC DNA]</scope>
    <source>
        <strain evidence="2 3">JCM 16536</strain>
    </source>
</reference>
<name>A0A0R0A4X6_9GAMM</name>
<evidence type="ECO:0000256" key="1">
    <source>
        <dbReference type="SAM" id="SignalP"/>
    </source>
</evidence>
<evidence type="ECO:0000313" key="2">
    <source>
        <dbReference type="EMBL" id="KRG40085.1"/>
    </source>
</evidence>